<evidence type="ECO:0000313" key="8">
    <source>
        <dbReference type="Proteomes" id="UP000470875"/>
    </source>
</evidence>
<dbReference type="Gene3D" id="1.10.150.130">
    <property type="match status" value="1"/>
</dbReference>
<comment type="similarity">
    <text evidence="1">Belongs to the 'phage' integrase family.</text>
</comment>
<evidence type="ECO:0000256" key="3">
    <source>
        <dbReference type="ARBA" id="ARBA00023125"/>
    </source>
</evidence>
<comment type="caution">
    <text evidence="7">The sequence shown here is derived from an EMBL/GenBank/DDBJ whole genome shotgun (WGS) entry which is preliminary data.</text>
</comment>
<keyword evidence="8" id="KW-1185">Reference proteome</keyword>
<dbReference type="Gene3D" id="1.10.443.10">
    <property type="entry name" value="Intergrase catalytic core"/>
    <property type="match status" value="1"/>
</dbReference>
<dbReference type="InterPro" id="IPR013762">
    <property type="entry name" value="Integrase-like_cat_sf"/>
</dbReference>
<dbReference type="AlphaFoldDB" id="A0A6N7W7R0"/>
<dbReference type="EMBL" id="VULO01000007">
    <property type="protein sequence ID" value="MSS84472.1"/>
    <property type="molecule type" value="Genomic_DNA"/>
</dbReference>
<evidence type="ECO:0000256" key="2">
    <source>
        <dbReference type="ARBA" id="ARBA00022908"/>
    </source>
</evidence>
<accession>A0A6N7W7R0</accession>
<evidence type="ECO:0000256" key="5">
    <source>
        <dbReference type="PROSITE-ProRule" id="PRU01248"/>
    </source>
</evidence>
<keyword evidence="3 5" id="KW-0238">DNA-binding</keyword>
<keyword evidence="2" id="KW-0229">DNA integration</keyword>
<dbReference type="GO" id="GO:0003677">
    <property type="term" value="F:DNA binding"/>
    <property type="evidence" value="ECO:0007669"/>
    <property type="project" value="UniProtKB-UniRule"/>
</dbReference>
<dbReference type="SUPFAM" id="SSF56349">
    <property type="entry name" value="DNA breaking-rejoining enzymes"/>
    <property type="match status" value="1"/>
</dbReference>
<evidence type="ECO:0000256" key="4">
    <source>
        <dbReference type="ARBA" id="ARBA00023172"/>
    </source>
</evidence>
<dbReference type="InterPro" id="IPR010998">
    <property type="entry name" value="Integrase_recombinase_N"/>
</dbReference>
<feature type="domain" description="Core-binding (CB)" evidence="6">
    <location>
        <begin position="79"/>
        <end position="160"/>
    </location>
</feature>
<gene>
    <name evidence="7" type="ORF">FYJ24_06785</name>
</gene>
<evidence type="ECO:0000259" key="6">
    <source>
        <dbReference type="PROSITE" id="PS51900"/>
    </source>
</evidence>
<evidence type="ECO:0000313" key="7">
    <source>
        <dbReference type="EMBL" id="MSS84472.1"/>
    </source>
</evidence>
<dbReference type="InterPro" id="IPR011010">
    <property type="entry name" value="DNA_brk_join_enz"/>
</dbReference>
<dbReference type="GO" id="GO:0015074">
    <property type="term" value="P:DNA integration"/>
    <property type="evidence" value="ECO:0007669"/>
    <property type="project" value="UniProtKB-KW"/>
</dbReference>
<dbReference type="InterPro" id="IPR004107">
    <property type="entry name" value="Integrase_SAM-like_N"/>
</dbReference>
<keyword evidence="4" id="KW-0233">DNA recombination</keyword>
<dbReference type="InterPro" id="IPR044068">
    <property type="entry name" value="CB"/>
</dbReference>
<dbReference type="Pfam" id="PF14659">
    <property type="entry name" value="Phage_int_SAM_3"/>
    <property type="match status" value="1"/>
</dbReference>
<sequence length="434" mass="48884">MREPKKSHRPRYGEGSFKWNEKRGLWVGRWDTGTYNANGKRHFITASGRDEDKAWQSFVAKKKDFLVNGPKLPTVKAGQTVEGWCKVWLEIQEKRVRSGPFKNDRSHVQKWIIPTIGKARLEELTAAHMRKLGAAVRAKRSPTTAANVQRTFSKILTAAKADGYKIPDAVYAAERVPNAKSERAAMSKDEVQKVFDLAYATYDDAVRFFMSVLYGSRKSEVLGLTWDRITIYDNVPADAQIVGEIDLSWQVQALAYKDKARKIFHIKDDEEVIHIVDAWHFTRPKTAAGVRKLPLIAPIAAELDAWRDECPTGKLNPWNLVFPRVRGKAEYLGYPRNKKIDLAEWKQLQADAGVYKVPPSGEDDPGEFYVLHEARHSMISMLADAKVPKHIIEALVGQVELVDDYVHGNDQLAGEAVGLLAGMLPSVRRKAISA</sequence>
<reference evidence="7 8" key="1">
    <citation type="submission" date="2019-08" db="EMBL/GenBank/DDBJ databases">
        <title>In-depth cultivation of the pig gut microbiome towards novel bacterial diversity and tailored functional studies.</title>
        <authorList>
            <person name="Wylensek D."/>
            <person name="Hitch T.C.A."/>
            <person name="Clavel T."/>
        </authorList>
    </citation>
    <scope>NUCLEOTIDE SEQUENCE [LARGE SCALE GENOMIC DNA]</scope>
    <source>
        <strain evidence="7 8">WB03_NA08</strain>
    </source>
</reference>
<protein>
    <recommendedName>
        <fullName evidence="6">Core-binding (CB) domain-containing protein</fullName>
    </recommendedName>
</protein>
<dbReference type="PANTHER" id="PTHR30629:SF2">
    <property type="entry name" value="PROPHAGE INTEGRASE INTS-RELATED"/>
    <property type="match status" value="1"/>
</dbReference>
<evidence type="ECO:0000256" key="1">
    <source>
        <dbReference type="ARBA" id="ARBA00008857"/>
    </source>
</evidence>
<proteinExistence type="inferred from homology"/>
<dbReference type="RefSeq" id="WP_154544851.1">
    <property type="nucleotide sequence ID" value="NZ_VULO01000007.1"/>
</dbReference>
<dbReference type="GO" id="GO:0006310">
    <property type="term" value="P:DNA recombination"/>
    <property type="evidence" value="ECO:0007669"/>
    <property type="project" value="UniProtKB-KW"/>
</dbReference>
<name>A0A6N7W7R0_9ACTO</name>
<dbReference type="PROSITE" id="PS51900">
    <property type="entry name" value="CB"/>
    <property type="match status" value="1"/>
</dbReference>
<dbReference type="InterPro" id="IPR050808">
    <property type="entry name" value="Phage_Integrase"/>
</dbReference>
<dbReference type="Proteomes" id="UP000470875">
    <property type="component" value="Unassembled WGS sequence"/>
</dbReference>
<dbReference type="PANTHER" id="PTHR30629">
    <property type="entry name" value="PROPHAGE INTEGRASE"/>
    <property type="match status" value="1"/>
</dbReference>
<organism evidence="7 8">
    <name type="scientific">Scrofimicrobium canadense</name>
    <dbReference type="NCBI Taxonomy" id="2652290"/>
    <lineage>
        <taxon>Bacteria</taxon>
        <taxon>Bacillati</taxon>
        <taxon>Actinomycetota</taxon>
        <taxon>Actinomycetes</taxon>
        <taxon>Actinomycetales</taxon>
        <taxon>Actinomycetaceae</taxon>
        <taxon>Scrofimicrobium</taxon>
    </lineage>
</organism>